<keyword evidence="3" id="KW-0949">S-adenosyl-L-methionine</keyword>
<comment type="caution">
    <text evidence="5">The sequence shown here is derived from an EMBL/GenBank/DDBJ whole genome shotgun (WGS) entry which is preliminary data.</text>
</comment>
<dbReference type="CDD" id="cd02440">
    <property type="entry name" value="AdoMet_MTases"/>
    <property type="match status" value="1"/>
</dbReference>
<keyword evidence="6" id="KW-1185">Reference proteome</keyword>
<accession>A0ABQ6LLG2</accession>
<evidence type="ECO:0000313" key="5">
    <source>
        <dbReference type="EMBL" id="GMG81653.1"/>
    </source>
</evidence>
<name>A0ABQ6LLG2_9RHOB</name>
<proteinExistence type="predicted"/>
<dbReference type="InterPro" id="IPR041698">
    <property type="entry name" value="Methyltransf_25"/>
</dbReference>
<evidence type="ECO:0000256" key="2">
    <source>
        <dbReference type="ARBA" id="ARBA00022679"/>
    </source>
</evidence>
<dbReference type="PANTHER" id="PTHR43464">
    <property type="entry name" value="METHYLTRANSFERASE"/>
    <property type="match status" value="1"/>
</dbReference>
<dbReference type="Proteomes" id="UP001239909">
    <property type="component" value="Unassembled WGS sequence"/>
</dbReference>
<feature type="domain" description="Methyltransferase" evidence="4">
    <location>
        <begin position="157"/>
        <end position="251"/>
    </location>
</feature>
<dbReference type="RefSeq" id="WP_285670370.1">
    <property type="nucleotide sequence ID" value="NZ_BSYI01000005.1"/>
</dbReference>
<dbReference type="SUPFAM" id="SSF53335">
    <property type="entry name" value="S-adenosyl-L-methionine-dependent methyltransferases"/>
    <property type="match status" value="1"/>
</dbReference>
<organism evidence="5 6">
    <name type="scientific">Paralimibaculum aggregatum</name>
    <dbReference type="NCBI Taxonomy" id="3036245"/>
    <lineage>
        <taxon>Bacteria</taxon>
        <taxon>Pseudomonadati</taxon>
        <taxon>Pseudomonadota</taxon>
        <taxon>Alphaproteobacteria</taxon>
        <taxon>Rhodobacterales</taxon>
        <taxon>Paracoccaceae</taxon>
        <taxon>Paralimibaculum</taxon>
    </lineage>
</organism>
<evidence type="ECO:0000256" key="3">
    <source>
        <dbReference type="ARBA" id="ARBA00022691"/>
    </source>
</evidence>
<sequence>MLTRDAVIDAYRLLLGRAPESEAAIAHHQALGTPERLAETILRSEEFARRFRALTGARAASPIAEVLPPMGSIALTEDPEALAAMLAETAETWRRLGEARPHHSVMGHPDYLPERVAADAAGAEAAFAATGEDELALLDAALARFPEPERLTAGLCLEIGCGICRMTLPLAARFARVLGIDVSPSHLEIAGAVLARAGAGNVALRRLTGLADYAALPEAQFVYSRYVLHHNAPPVQRAMLRAMLGRLAPGGGAMVQTVTSIEGYAFDTARHLAEGGRVQETHALPQRAIFALIAELGLRLVEVQRDDTAADQPWLRSFVFLVEAPG</sequence>
<dbReference type="EMBL" id="BSYI01000005">
    <property type="protein sequence ID" value="GMG81653.1"/>
    <property type="molecule type" value="Genomic_DNA"/>
</dbReference>
<dbReference type="Gene3D" id="3.40.50.150">
    <property type="entry name" value="Vaccinia Virus protein VP39"/>
    <property type="match status" value="1"/>
</dbReference>
<keyword evidence="1" id="KW-0489">Methyltransferase</keyword>
<evidence type="ECO:0000256" key="1">
    <source>
        <dbReference type="ARBA" id="ARBA00022603"/>
    </source>
</evidence>
<gene>
    <name evidence="5" type="ORF">LNKW23_08660</name>
</gene>
<protein>
    <recommendedName>
        <fullName evidence="4">Methyltransferase domain-containing protein</fullName>
    </recommendedName>
</protein>
<dbReference type="InterPro" id="IPR029063">
    <property type="entry name" value="SAM-dependent_MTases_sf"/>
</dbReference>
<dbReference type="PANTHER" id="PTHR43464:SF19">
    <property type="entry name" value="UBIQUINONE BIOSYNTHESIS O-METHYLTRANSFERASE, MITOCHONDRIAL"/>
    <property type="match status" value="1"/>
</dbReference>
<dbReference type="Pfam" id="PF13649">
    <property type="entry name" value="Methyltransf_25"/>
    <property type="match status" value="1"/>
</dbReference>
<reference evidence="5 6" key="1">
    <citation type="submission" date="2023-04" db="EMBL/GenBank/DDBJ databases">
        <title>Marinoamorphus aggregata gen. nov., sp. Nov., isolate from tissue of brittle star Ophioplocus japonicus.</title>
        <authorList>
            <person name="Kawano K."/>
            <person name="Sawayama S."/>
            <person name="Nakagawa S."/>
        </authorList>
    </citation>
    <scope>NUCLEOTIDE SEQUENCE [LARGE SCALE GENOMIC DNA]</scope>
    <source>
        <strain evidence="5 6">NKW23</strain>
    </source>
</reference>
<evidence type="ECO:0000259" key="4">
    <source>
        <dbReference type="Pfam" id="PF13649"/>
    </source>
</evidence>
<evidence type="ECO:0000313" key="6">
    <source>
        <dbReference type="Proteomes" id="UP001239909"/>
    </source>
</evidence>
<keyword evidence="2" id="KW-0808">Transferase</keyword>